<dbReference type="InterPro" id="IPR005693">
    <property type="entry name" value="Mce"/>
</dbReference>
<reference evidence="4 5" key="1">
    <citation type="journal article" date="2019" name="Int. J. Syst. Evol. Microbiol.">
        <title>The Global Catalogue of Microorganisms (GCM) 10K type strain sequencing project: providing services to taxonomists for standard genome sequencing and annotation.</title>
        <authorList>
            <consortium name="The Broad Institute Genomics Platform"/>
            <consortium name="The Broad Institute Genome Sequencing Center for Infectious Disease"/>
            <person name="Wu L."/>
            <person name="Ma J."/>
        </authorList>
    </citation>
    <scope>NUCLEOTIDE SEQUENCE [LARGE SCALE GENOMIC DNA]</scope>
    <source>
        <strain evidence="4 5">JCM 8201</strain>
    </source>
</reference>
<gene>
    <name evidence="4" type="ORF">GCM10010439_10430</name>
</gene>
<dbReference type="EMBL" id="BAAATZ010000003">
    <property type="protein sequence ID" value="GAA2721061.1"/>
    <property type="molecule type" value="Genomic_DNA"/>
</dbReference>
<dbReference type="InterPro" id="IPR052336">
    <property type="entry name" value="MlaD_Phospholipid_Transporter"/>
</dbReference>
<protein>
    <submittedName>
        <fullName evidence="4">MCE family protein</fullName>
    </submittedName>
</protein>
<evidence type="ECO:0000259" key="2">
    <source>
        <dbReference type="Pfam" id="PF02470"/>
    </source>
</evidence>
<dbReference type="InterPro" id="IPR024516">
    <property type="entry name" value="Mce_C"/>
</dbReference>
<organism evidence="4 5">
    <name type="scientific">Actinocorallia aurantiaca</name>
    <dbReference type="NCBI Taxonomy" id="46204"/>
    <lineage>
        <taxon>Bacteria</taxon>
        <taxon>Bacillati</taxon>
        <taxon>Actinomycetota</taxon>
        <taxon>Actinomycetes</taxon>
        <taxon>Streptosporangiales</taxon>
        <taxon>Thermomonosporaceae</taxon>
        <taxon>Actinocorallia</taxon>
    </lineage>
</organism>
<evidence type="ECO:0000256" key="1">
    <source>
        <dbReference type="SAM" id="MobiDB-lite"/>
    </source>
</evidence>
<comment type="caution">
    <text evidence="4">The sequence shown here is derived from an EMBL/GenBank/DDBJ whole genome shotgun (WGS) entry which is preliminary data.</text>
</comment>
<sequence>MPLVVVALAVAAVVVFWPSAPVKRLTAYFTNTVGLYEGADVTILGIPVGEVDKITPAGQAVRVELHYEAKYKIPADAQAVIVSQSLVSDRFVQLTPVFTNGAVLQDKATLDVARTAVPVEVDEVANSLNELSKALGPEGANADGSLSKMLEVAARNLDGNGEELRGAIEDGAEVLSTLGDNSDNITASIENLEGITQALADNDATVRQFTDHLGQVSAQLNGEKEELNQVLQILGPTLRNVTSFVKDNRKSLSKNVSDLAEVTAILVKRQDELEDFAGTAPVAISNMTRAYDPISGTIHTRTNFLQFKNPADWICSLAYSLGTPAAECLETLKPISGGLGLNLHLDISWITALTTTYNPEPLPPDAYGPNKPKKNAKKSDKKTTTSNNSGPADKTLGGLLLGGTS</sequence>
<name>A0ABN3TZX0_9ACTN</name>
<dbReference type="InterPro" id="IPR003399">
    <property type="entry name" value="Mce/MlaD"/>
</dbReference>
<dbReference type="Pfam" id="PF02470">
    <property type="entry name" value="MlaD"/>
    <property type="match status" value="1"/>
</dbReference>
<keyword evidence="5" id="KW-1185">Reference proteome</keyword>
<feature type="domain" description="Mce/MlaD" evidence="2">
    <location>
        <begin position="23"/>
        <end position="96"/>
    </location>
</feature>
<dbReference type="NCBIfam" id="TIGR00996">
    <property type="entry name" value="Mtu_fam_mce"/>
    <property type="match status" value="1"/>
</dbReference>
<proteinExistence type="predicted"/>
<accession>A0ABN3TZX0</accession>
<dbReference type="PANTHER" id="PTHR33371:SF4">
    <property type="entry name" value="INTERMEMBRANE PHOSPHOLIPID TRANSPORT SYSTEM BINDING PROTEIN MLAD"/>
    <property type="match status" value="1"/>
</dbReference>
<feature type="region of interest" description="Disordered" evidence="1">
    <location>
        <begin position="360"/>
        <end position="405"/>
    </location>
</feature>
<evidence type="ECO:0000259" key="3">
    <source>
        <dbReference type="Pfam" id="PF11887"/>
    </source>
</evidence>
<evidence type="ECO:0000313" key="4">
    <source>
        <dbReference type="EMBL" id="GAA2721061.1"/>
    </source>
</evidence>
<dbReference type="PANTHER" id="PTHR33371">
    <property type="entry name" value="INTERMEMBRANE PHOSPHOLIPID TRANSPORT SYSTEM BINDING PROTEIN MLAD-RELATED"/>
    <property type="match status" value="1"/>
</dbReference>
<dbReference type="Pfam" id="PF11887">
    <property type="entry name" value="Mce4_CUP1"/>
    <property type="match status" value="1"/>
</dbReference>
<feature type="domain" description="Mammalian cell entry C-terminal" evidence="3">
    <location>
        <begin position="103"/>
        <end position="276"/>
    </location>
</feature>
<dbReference type="Proteomes" id="UP001501842">
    <property type="component" value="Unassembled WGS sequence"/>
</dbReference>
<evidence type="ECO:0000313" key="5">
    <source>
        <dbReference type="Proteomes" id="UP001501842"/>
    </source>
</evidence>
<dbReference type="RefSeq" id="WP_344449086.1">
    <property type="nucleotide sequence ID" value="NZ_BAAATZ010000003.1"/>
</dbReference>